<evidence type="ECO:0000313" key="2">
    <source>
        <dbReference type="RefSeq" id="XP_065660834.1"/>
    </source>
</evidence>
<evidence type="ECO:0000313" key="1">
    <source>
        <dbReference type="Proteomes" id="UP001652625"/>
    </source>
</evidence>
<dbReference type="RefSeq" id="XP_065660834.1">
    <property type="nucleotide sequence ID" value="XM_065804762.1"/>
</dbReference>
<dbReference type="PANTHER" id="PTHR46113">
    <property type="entry name" value="SNAC DOMAIN-CONTAINING PROTEIN"/>
    <property type="match status" value="1"/>
</dbReference>
<dbReference type="PANTHER" id="PTHR46113:SF1">
    <property type="entry name" value="PEPTIDASE M17 LEUCYL AMINOPEPTIDASE N-TERMINAL DOMAIN-CONTAINING PROTEIN"/>
    <property type="match status" value="1"/>
</dbReference>
<sequence length="803" mass="92013">MAKITRLKARAYLFKEESLIENLTQITFATNKELILNFQFKRSSNKLTPSKRFIGCTDGPDKFAMCSGLVNCPDNCILFAVKKPWLDGGYKDGLLTDKSIRNNITRLIDSWETLKKSKNKDSKAAEKSREEFKKKGEQVFWIGKDNIKEILKKTSLDKLSYYVDIQFLKDQKSSRLMTLGSKDMRYKTVNKDKKPLKSCNIKQLPQIDESTTDIELLSDISDVSTESDISFDLSQPGPSNAKQELRKGFVKDIAMTSVSKNISSRDLVHVCTDLIVSSGGNMADFSVSHSTIWRAQKKSIRENAEQYKKNVKIATAKATFPIIAHFDGKIIEDITQGIKSKRDRFAVSVNIDGKMKLLGIPAIDRGTGQAQYDALVKILDEYGICDDVKGLCFDTTATNTGRLSGTNVRFSHKQNSILLELACRRHVYELHLKHFCERQCSGKTKSPENLMFKRFQLNWNDIKSSIDSSKFVKYDTQSIASTFLEIHKLDAVKYCEIALKKNTFPRGDYKELLKLTLMYLCPERDFKIQAPGCVSHARFMSKAIYYLKIRILSLQLSYELTDDQKNEVQSTAEFISIFYTVWFLKTSLPYAAPYQDIKAYWQMTKYRGYVEQYVQNSETILNGIDATMVSMESHLWYLDETLIPLALLDQGISVAEREEAAKMVFSKPVPEFFRHSEKLNLLKTLNFNLEKPPSIAQLVGENSWFIFSLLNLTKLNDKLWLNSPAPLWEYIEQFKIFSQFVSNLTVVNDVSERSIKVVSDFVNNVHNEDDRQDLLLAIHQRRENLNKAKTKEDLQLAYQAIAK</sequence>
<protein>
    <submittedName>
        <fullName evidence="2">Uncharacterized protein LOC136084568</fullName>
    </submittedName>
</protein>
<proteinExistence type="predicted"/>
<dbReference type="GeneID" id="136084568"/>
<dbReference type="Proteomes" id="UP001652625">
    <property type="component" value="Chromosome 09"/>
</dbReference>
<gene>
    <name evidence="2" type="primary">LOC136084568</name>
</gene>
<keyword evidence="1" id="KW-1185">Reference proteome</keyword>
<organism evidence="1 2">
    <name type="scientific">Hydra vulgaris</name>
    <name type="common">Hydra</name>
    <name type="synonym">Hydra attenuata</name>
    <dbReference type="NCBI Taxonomy" id="6087"/>
    <lineage>
        <taxon>Eukaryota</taxon>
        <taxon>Metazoa</taxon>
        <taxon>Cnidaria</taxon>
        <taxon>Hydrozoa</taxon>
        <taxon>Hydroidolina</taxon>
        <taxon>Anthoathecata</taxon>
        <taxon>Aplanulata</taxon>
        <taxon>Hydridae</taxon>
        <taxon>Hydra</taxon>
    </lineage>
</organism>
<reference evidence="2" key="1">
    <citation type="submission" date="2025-08" db="UniProtKB">
        <authorList>
            <consortium name="RefSeq"/>
        </authorList>
    </citation>
    <scope>IDENTIFICATION</scope>
</reference>
<accession>A0ABM4CGI7</accession>
<name>A0ABM4CGI7_HYDVU</name>